<reference evidence="1 2" key="1">
    <citation type="journal article" date="2008" name="J. Bacteriol.">
        <title>Insights into plant cell wall degradation from the genome sequence of the soil bacterium Cellvibrio japonicus.</title>
        <authorList>
            <person name="Deboy R.T."/>
            <person name="Mongodin E.F."/>
            <person name="Fouts D.E."/>
            <person name="Tailford L.E."/>
            <person name="Khouri H."/>
            <person name="Emerson J.B."/>
            <person name="Mohamoud Y."/>
            <person name="Watkins K."/>
            <person name="Henrissat B."/>
            <person name="Gilbert H.J."/>
            <person name="Nelson K.E."/>
        </authorList>
    </citation>
    <scope>NUCLEOTIDE SEQUENCE [LARGE SCALE GENOMIC DNA]</scope>
    <source>
        <strain evidence="1 2">Ueda107</strain>
    </source>
</reference>
<name>B3PKK8_CELJU</name>
<evidence type="ECO:0000313" key="2">
    <source>
        <dbReference type="Proteomes" id="UP000001036"/>
    </source>
</evidence>
<organism evidence="1 2">
    <name type="scientific">Cellvibrio japonicus (strain Ueda107)</name>
    <name type="common">Pseudomonas fluorescens subsp. cellulosa</name>
    <dbReference type="NCBI Taxonomy" id="498211"/>
    <lineage>
        <taxon>Bacteria</taxon>
        <taxon>Pseudomonadati</taxon>
        <taxon>Pseudomonadota</taxon>
        <taxon>Gammaproteobacteria</taxon>
        <taxon>Cellvibrionales</taxon>
        <taxon>Cellvibrionaceae</taxon>
        <taxon>Cellvibrio</taxon>
    </lineage>
</organism>
<proteinExistence type="predicted"/>
<gene>
    <name evidence="1" type="ordered locus">CJA_2476</name>
</gene>
<accession>B3PKK8</accession>
<dbReference type="KEGG" id="cja:CJA_2476"/>
<protein>
    <submittedName>
        <fullName evidence="1">Uncharacterized protein</fullName>
    </submittedName>
</protein>
<dbReference type="HOGENOM" id="CLU_3326186_0_0_6"/>
<dbReference type="EMBL" id="CP000934">
    <property type="protein sequence ID" value="ACE85134.1"/>
    <property type="molecule type" value="Genomic_DNA"/>
</dbReference>
<dbReference type="AlphaFoldDB" id="B3PKK8"/>
<dbReference type="Proteomes" id="UP000001036">
    <property type="component" value="Chromosome"/>
</dbReference>
<keyword evidence="2" id="KW-1185">Reference proteome</keyword>
<evidence type="ECO:0000313" key="1">
    <source>
        <dbReference type="EMBL" id="ACE85134.1"/>
    </source>
</evidence>
<sequence length="38" mass="4370">MDWNPVADYQAWNRFSPLTPESHVKLAIIKIVFARAIA</sequence>